<dbReference type="GO" id="GO:0000774">
    <property type="term" value="F:adenyl-nucleotide exchange factor activity"/>
    <property type="evidence" value="ECO:0007669"/>
    <property type="project" value="InterPro"/>
</dbReference>
<reference evidence="11 12" key="1">
    <citation type="submission" date="2018-10" db="EMBL/GenBank/DDBJ databases">
        <title>Fifty Aureobasidium pullulans genomes reveal a recombining polyextremotolerant generalist.</title>
        <authorList>
            <person name="Gostincar C."/>
            <person name="Turk M."/>
            <person name="Zajc J."/>
            <person name="Gunde-Cimerman N."/>
        </authorList>
    </citation>
    <scope>NUCLEOTIDE SEQUENCE [LARGE SCALE GENOMIC DNA]</scope>
    <source>
        <strain evidence="11 12">EXF-9785</strain>
    </source>
</reference>
<dbReference type="GO" id="GO:0044550">
    <property type="term" value="P:secondary metabolite biosynthetic process"/>
    <property type="evidence" value="ECO:0007669"/>
    <property type="project" value="TreeGrafter"/>
</dbReference>
<dbReference type="GO" id="GO:0071949">
    <property type="term" value="F:FAD binding"/>
    <property type="evidence" value="ECO:0007669"/>
    <property type="project" value="InterPro"/>
</dbReference>
<comment type="caution">
    <text evidence="11">The sequence shown here is derived from an EMBL/GenBank/DDBJ whole genome shotgun (WGS) entry which is preliminary data.</text>
</comment>
<protein>
    <recommendedName>
        <fullName evidence="7">GrpE protein homolog</fullName>
    </recommendedName>
</protein>
<proteinExistence type="inferred from homology"/>
<dbReference type="PANTHER" id="PTHR46720">
    <property type="entry name" value="HYDROXYLASE, PUTATIVE (AFU_ORTHOLOGUE AFUA_3G01460)-RELATED"/>
    <property type="match status" value="1"/>
</dbReference>
<evidence type="ECO:0000256" key="2">
    <source>
        <dbReference type="ARBA" id="ARBA00009054"/>
    </source>
</evidence>
<dbReference type="HAMAP" id="MF_01151">
    <property type="entry name" value="GrpE"/>
    <property type="match status" value="1"/>
</dbReference>
<keyword evidence="5" id="KW-0560">Oxidoreductase</keyword>
<dbReference type="InterPro" id="IPR000740">
    <property type="entry name" value="GrpE"/>
</dbReference>
<dbReference type="SUPFAM" id="SSF51905">
    <property type="entry name" value="FAD/NAD(P)-binding domain"/>
    <property type="match status" value="1"/>
</dbReference>
<dbReference type="SUPFAM" id="SSF58014">
    <property type="entry name" value="Coiled-coil domain of nucleotide exchange factor GrpE"/>
    <property type="match status" value="1"/>
</dbReference>
<dbReference type="GO" id="GO:0042803">
    <property type="term" value="F:protein homodimerization activity"/>
    <property type="evidence" value="ECO:0007669"/>
    <property type="project" value="InterPro"/>
</dbReference>
<dbReference type="InterPro" id="IPR002938">
    <property type="entry name" value="FAD-bd"/>
</dbReference>
<comment type="function">
    <text evidence="7">Essential component of the PAM complex, a complex required for the translocation of transit peptide-containing proteins from the inner membrane into the mitochondrial matrix in an ATP-dependent manner.</text>
</comment>
<dbReference type="PRINTS" id="PR00773">
    <property type="entry name" value="GRPEPROTEIN"/>
</dbReference>
<dbReference type="Gene3D" id="2.30.22.10">
    <property type="entry name" value="Head domain of nucleotide exchange factor GrpE"/>
    <property type="match status" value="1"/>
</dbReference>
<evidence type="ECO:0000256" key="4">
    <source>
        <dbReference type="ARBA" id="ARBA00022827"/>
    </source>
</evidence>
<evidence type="ECO:0000256" key="6">
    <source>
        <dbReference type="ARBA" id="ARBA00023186"/>
    </source>
</evidence>
<evidence type="ECO:0000313" key="12">
    <source>
        <dbReference type="Proteomes" id="UP000308953"/>
    </source>
</evidence>
<dbReference type="EMBL" id="QZAV01000098">
    <property type="protein sequence ID" value="THX38464.1"/>
    <property type="molecule type" value="Genomic_DNA"/>
</dbReference>
<dbReference type="CDD" id="cd00446">
    <property type="entry name" value="GrpE"/>
    <property type="match status" value="1"/>
</dbReference>
<feature type="domain" description="FAD-binding" evidence="10">
    <location>
        <begin position="324"/>
        <end position="395"/>
    </location>
</feature>
<dbReference type="PROSITE" id="PS01071">
    <property type="entry name" value="GRPE"/>
    <property type="match status" value="1"/>
</dbReference>
<dbReference type="GO" id="GO:0006457">
    <property type="term" value="P:protein folding"/>
    <property type="evidence" value="ECO:0007669"/>
    <property type="project" value="InterPro"/>
</dbReference>
<comment type="subcellular location">
    <subcellularLocation>
        <location evidence="1 7">Mitochondrion matrix</location>
    </subcellularLocation>
</comment>
<dbReference type="InterPro" id="IPR013805">
    <property type="entry name" value="GrpE_CC"/>
</dbReference>
<keyword evidence="6 7" id="KW-0143">Chaperone</keyword>
<dbReference type="GO" id="GO:0051087">
    <property type="term" value="F:protein-folding chaperone binding"/>
    <property type="evidence" value="ECO:0007669"/>
    <property type="project" value="InterPro"/>
</dbReference>
<dbReference type="Pfam" id="PF01494">
    <property type="entry name" value="FAD_binding_3"/>
    <property type="match status" value="1"/>
</dbReference>
<dbReference type="Pfam" id="PF13450">
    <property type="entry name" value="NAD_binding_8"/>
    <property type="match status" value="1"/>
</dbReference>
<evidence type="ECO:0000313" key="11">
    <source>
        <dbReference type="EMBL" id="THX38464.1"/>
    </source>
</evidence>
<dbReference type="GO" id="GO:0016491">
    <property type="term" value="F:oxidoreductase activity"/>
    <property type="evidence" value="ECO:0007669"/>
    <property type="project" value="UniProtKB-KW"/>
</dbReference>
<evidence type="ECO:0000256" key="5">
    <source>
        <dbReference type="ARBA" id="ARBA00023002"/>
    </source>
</evidence>
<dbReference type="Gene3D" id="3.90.20.20">
    <property type="match status" value="1"/>
</dbReference>
<dbReference type="FunFam" id="2.30.22.10:FF:000002">
    <property type="entry name" value="GrpE protein homolog"/>
    <property type="match status" value="1"/>
</dbReference>
<dbReference type="Proteomes" id="UP000308953">
    <property type="component" value="Unassembled WGS sequence"/>
</dbReference>
<sequence>MTSDSPLTSLINLTMPESKPLGKIAIIGGGISGATLAIALLHRGLDVNVYEQAAHFGEIGAGVAFNPAAARAMKICSPDIFEAFEKVATRNQGEDKQSVWFDWVDAHNDTEVGKQEYAFSISNEFGANAVHRAHFLDELVKHVPDGVTHFGKHLDTIEELQDGKLRMKFHDGTDATADAVIGCDGIKSKVRAWMMGADHPCSPPVYTHKYAYRGLIPMDKARKELGDDLAQNAKMHMGQDGHVLTFPVNKGATMNVVAFKVDPGQWPSDTKLTLPSEKSHVLKDFKDFGATVHKIIDMLEPNLDCWAIYANEMSDTGDHPMPYYNKGRVVVVGDSGHATSPHHGAGAGMCIEDAAVMAELLNDPRVAEAGHKGFDAAFQAYSEQRLERTQWLVQSSRRSGDLYEWRAEGVGKDFKKIENECRERDEKLWNGQVKEYIEEAKSLLGKHLKQFLTRSARPLSQAVESRVPFSFRAVQQGRAVAAIRSYSAETGAKENDVAAENAEKVAEATKEDPTLKELEAKKKEVADVTDKWKRQIAEYRNLQEQTKREVRAAKDFALQSFSRDLLDSIDNLDRALSVVPKEKLDGSNKDLLDLHSGLKMTETILMNTLKKHGLERFDPSAEGDKFDPNMHDATFQTPQPDKTDGTVFFCQSKGFTLNGRVIRPAKVGVVRNS</sequence>
<dbReference type="Gene3D" id="3.50.50.60">
    <property type="entry name" value="FAD/NAD(P)-binding domain"/>
    <property type="match status" value="1"/>
</dbReference>
<keyword evidence="3" id="KW-0285">Flavoprotein</keyword>
<keyword evidence="8" id="KW-0175">Coiled coil</keyword>
<dbReference type="SUPFAM" id="SSF54373">
    <property type="entry name" value="FAD-linked reductases, C-terminal domain"/>
    <property type="match status" value="1"/>
</dbReference>
<evidence type="ECO:0000256" key="3">
    <source>
        <dbReference type="ARBA" id="ARBA00022630"/>
    </source>
</evidence>
<dbReference type="Pfam" id="PF01025">
    <property type="entry name" value="GrpE"/>
    <property type="match status" value="1"/>
</dbReference>
<dbReference type="InterPro" id="IPR051104">
    <property type="entry name" value="FAD_monoxygenase"/>
</dbReference>
<gene>
    <name evidence="11" type="ORF">D6D10_05042</name>
</gene>
<evidence type="ECO:0000256" key="9">
    <source>
        <dbReference type="SAM" id="MobiDB-lite"/>
    </source>
</evidence>
<dbReference type="InterPro" id="IPR009012">
    <property type="entry name" value="GrpE_head"/>
</dbReference>
<accession>A0A4S9EXJ9</accession>
<evidence type="ECO:0000259" key="10">
    <source>
        <dbReference type="Pfam" id="PF01494"/>
    </source>
</evidence>
<evidence type="ECO:0000256" key="1">
    <source>
        <dbReference type="ARBA" id="ARBA00004305"/>
    </source>
</evidence>
<comment type="similarity">
    <text evidence="2">Belongs to the GrpE family.</text>
</comment>
<keyword evidence="4" id="KW-0274">FAD</keyword>
<dbReference type="FunFam" id="3.50.50.60:FF:000153">
    <property type="entry name" value="Salicylate hydroxylase, putative"/>
    <property type="match status" value="1"/>
</dbReference>
<feature type="compositionally biased region" description="Basic and acidic residues" evidence="9">
    <location>
        <begin position="619"/>
        <end position="630"/>
    </location>
</feature>
<feature type="region of interest" description="Disordered" evidence="9">
    <location>
        <begin position="619"/>
        <end position="640"/>
    </location>
</feature>
<organism evidence="11 12">
    <name type="scientific">Aureobasidium pullulans</name>
    <name type="common">Black yeast</name>
    <name type="synonym">Pullularia pullulans</name>
    <dbReference type="NCBI Taxonomy" id="5580"/>
    <lineage>
        <taxon>Eukaryota</taxon>
        <taxon>Fungi</taxon>
        <taxon>Dikarya</taxon>
        <taxon>Ascomycota</taxon>
        <taxon>Pezizomycotina</taxon>
        <taxon>Dothideomycetes</taxon>
        <taxon>Dothideomycetidae</taxon>
        <taxon>Dothideales</taxon>
        <taxon>Saccotheciaceae</taxon>
        <taxon>Aureobasidium</taxon>
    </lineage>
</organism>
<dbReference type="InterPro" id="IPR036188">
    <property type="entry name" value="FAD/NAD-bd_sf"/>
</dbReference>
<keyword evidence="7" id="KW-0496">Mitochondrion</keyword>
<evidence type="ECO:0000256" key="8">
    <source>
        <dbReference type="SAM" id="Coils"/>
    </source>
</evidence>
<evidence type="ECO:0000256" key="7">
    <source>
        <dbReference type="RuleBase" id="RU000640"/>
    </source>
</evidence>
<dbReference type="AlphaFoldDB" id="A0A4S9EXJ9"/>
<dbReference type="SUPFAM" id="SSF51064">
    <property type="entry name" value="Head domain of nucleotide exchange factor GrpE"/>
    <property type="match status" value="1"/>
</dbReference>
<dbReference type="PANTHER" id="PTHR46720:SF3">
    <property type="entry name" value="FAD-BINDING DOMAIN-CONTAINING PROTEIN-RELATED"/>
    <property type="match status" value="1"/>
</dbReference>
<feature type="coiled-coil region" evidence="8">
    <location>
        <begin position="515"/>
        <end position="549"/>
    </location>
</feature>
<dbReference type="GO" id="GO:0005759">
    <property type="term" value="C:mitochondrial matrix"/>
    <property type="evidence" value="ECO:0007669"/>
    <property type="project" value="UniProtKB-SubCell"/>
</dbReference>
<name>A0A4S9EXJ9_AURPU</name>